<dbReference type="InterPro" id="IPR029441">
    <property type="entry name" value="Cass2"/>
</dbReference>
<proteinExistence type="predicted"/>
<dbReference type="EMBL" id="JAZDQT010000001">
    <property type="protein sequence ID" value="MEE1943823.1"/>
    <property type="molecule type" value="Genomic_DNA"/>
</dbReference>
<reference evidence="2 3" key="1">
    <citation type="submission" date="2024-01" db="EMBL/GenBank/DDBJ databases">
        <title>Pedobacter sp. nov., isolated from fresh soil.</title>
        <authorList>
            <person name="Le N.T.T."/>
        </authorList>
    </citation>
    <scope>NUCLEOTIDE SEQUENCE [LARGE SCALE GENOMIC DNA]</scope>
    <source>
        <strain evidence="2 3">KR3-3</strain>
    </source>
</reference>
<sequence length="154" mass="17275">MTHNSIPGFRLIGLQLAHPTTNQNGQSAIDCGHLWQKFETENIAELLPEKLGDEIYAVYFDYEGDHTQPFSYFIGCKVPETTPVPAGLSSLSIATGNYVKLMAKGQMPNCMSDAWTAIWNSDLNRAYTYDFEIYGEQSKDWSNAQVEIFVAIKP</sequence>
<dbReference type="InterPro" id="IPR053182">
    <property type="entry name" value="YobU-like_regulator"/>
</dbReference>
<dbReference type="PANTHER" id="PTHR36444">
    <property type="entry name" value="TRANSCRIPTIONAL REGULATOR PROTEIN YOBU-RELATED"/>
    <property type="match status" value="1"/>
</dbReference>
<dbReference type="SUPFAM" id="SSF55136">
    <property type="entry name" value="Probable bacterial effector-binding domain"/>
    <property type="match status" value="1"/>
</dbReference>
<name>A0ABU7I310_9SPHI</name>
<dbReference type="InterPro" id="IPR011256">
    <property type="entry name" value="Reg_factor_effector_dom_sf"/>
</dbReference>
<dbReference type="SMART" id="SM00871">
    <property type="entry name" value="AraC_E_bind"/>
    <property type="match status" value="1"/>
</dbReference>
<accession>A0ABU7I310</accession>
<comment type="caution">
    <text evidence="2">The sequence shown here is derived from an EMBL/GenBank/DDBJ whole genome shotgun (WGS) entry which is preliminary data.</text>
</comment>
<dbReference type="InterPro" id="IPR010499">
    <property type="entry name" value="AraC_E-bd"/>
</dbReference>
<organism evidence="2 3">
    <name type="scientific">Pedobacter albus</name>
    <dbReference type="NCBI Taxonomy" id="3113905"/>
    <lineage>
        <taxon>Bacteria</taxon>
        <taxon>Pseudomonadati</taxon>
        <taxon>Bacteroidota</taxon>
        <taxon>Sphingobacteriia</taxon>
        <taxon>Sphingobacteriales</taxon>
        <taxon>Sphingobacteriaceae</taxon>
        <taxon>Pedobacter</taxon>
    </lineage>
</organism>
<evidence type="ECO:0000313" key="3">
    <source>
        <dbReference type="Proteomes" id="UP001336835"/>
    </source>
</evidence>
<dbReference type="PANTHER" id="PTHR36444:SF2">
    <property type="entry name" value="TRANSCRIPTIONAL REGULATOR PROTEIN YOBU-RELATED"/>
    <property type="match status" value="1"/>
</dbReference>
<evidence type="ECO:0000313" key="2">
    <source>
        <dbReference type="EMBL" id="MEE1943823.1"/>
    </source>
</evidence>
<dbReference type="Gene3D" id="3.20.80.10">
    <property type="entry name" value="Regulatory factor, effector binding domain"/>
    <property type="match status" value="1"/>
</dbReference>
<dbReference type="Pfam" id="PF14526">
    <property type="entry name" value="Cass2"/>
    <property type="match status" value="1"/>
</dbReference>
<evidence type="ECO:0000259" key="1">
    <source>
        <dbReference type="SMART" id="SM00871"/>
    </source>
</evidence>
<dbReference type="Proteomes" id="UP001336835">
    <property type="component" value="Unassembled WGS sequence"/>
</dbReference>
<keyword evidence="3" id="KW-1185">Reference proteome</keyword>
<gene>
    <name evidence="2" type="ORF">VRU48_01810</name>
</gene>
<dbReference type="RefSeq" id="WP_330106223.1">
    <property type="nucleotide sequence ID" value="NZ_JAZDQT010000001.1"/>
</dbReference>
<feature type="domain" description="AraC effector-binding" evidence="1">
    <location>
        <begin position="1"/>
        <end position="153"/>
    </location>
</feature>
<protein>
    <submittedName>
        <fullName evidence="2">GyrI-like domain-containing protein</fullName>
    </submittedName>
</protein>